<feature type="domain" description="LamG-like jellyroll fold" evidence="3">
    <location>
        <begin position="997"/>
        <end position="1139"/>
    </location>
</feature>
<dbReference type="RefSeq" id="WP_173094574.1">
    <property type="nucleotide sequence ID" value="NZ_CP053892.1"/>
</dbReference>
<dbReference type="SMART" id="SM00560">
    <property type="entry name" value="LamGL"/>
    <property type="match status" value="3"/>
</dbReference>
<protein>
    <submittedName>
        <fullName evidence="4">Concanavalin A-like lectin/glucanases superfamily protein</fullName>
    </submittedName>
</protein>
<dbReference type="SUPFAM" id="SSF49899">
    <property type="entry name" value="Concanavalin A-like lectins/glucanases"/>
    <property type="match status" value="3"/>
</dbReference>
<dbReference type="InterPro" id="IPR042837">
    <property type="entry name" value="PTX3"/>
</dbReference>
<keyword evidence="4" id="KW-0430">Lectin</keyword>
<dbReference type="EMBL" id="CP053892">
    <property type="protein sequence ID" value="QKG20109.1"/>
    <property type="molecule type" value="Genomic_DNA"/>
</dbReference>
<gene>
    <name evidence="4" type="ORF">ACTIVE_1745</name>
</gene>
<dbReference type="InterPro" id="IPR006558">
    <property type="entry name" value="LamG-like"/>
</dbReference>
<feature type="domain" description="LamG-like jellyroll fold" evidence="3">
    <location>
        <begin position="779"/>
        <end position="918"/>
    </location>
</feature>
<name>A0A7D4AM40_ACTVE</name>
<dbReference type="GO" id="GO:0006955">
    <property type="term" value="P:immune response"/>
    <property type="evidence" value="ECO:0007669"/>
    <property type="project" value="InterPro"/>
</dbReference>
<keyword evidence="2" id="KW-1015">Disulfide bond</keyword>
<evidence type="ECO:0000259" key="3">
    <source>
        <dbReference type="SMART" id="SM00560"/>
    </source>
</evidence>
<reference evidence="4 5" key="1">
    <citation type="submission" date="2020-05" db="EMBL/GenBank/DDBJ databases">
        <title>Actinomadura verrucosospora NRRL-B18236 (PFL_A860) Genome sequencing and assembly.</title>
        <authorList>
            <person name="Samborskyy M."/>
        </authorList>
    </citation>
    <scope>NUCLEOTIDE SEQUENCE [LARGE SCALE GENOMIC DNA]</scope>
    <source>
        <strain evidence="4 5">NRRL:B18236</strain>
    </source>
</reference>
<accession>A0A7D4AM40</accession>
<evidence type="ECO:0000313" key="4">
    <source>
        <dbReference type="EMBL" id="QKG20109.1"/>
    </source>
</evidence>
<dbReference type="GO" id="GO:0030246">
    <property type="term" value="F:carbohydrate binding"/>
    <property type="evidence" value="ECO:0007669"/>
    <property type="project" value="UniProtKB-KW"/>
</dbReference>
<evidence type="ECO:0000256" key="1">
    <source>
        <dbReference type="ARBA" id="ARBA00022729"/>
    </source>
</evidence>
<sequence>MLRTPVWLVTVLAVLLVAALMQIPGVVPAPAARAEESAPKTAASEREALKAAAESGEPVEVLAERGETRTVRALPNGRMEVEEHIQPVRARKDGKWTAIDTTLHRSGDAVVPGATTVGLRFSAGGTGPMVQMTRAGRKMSLTWPQTLPEPTIGGDTATYAGVLGDGVDLQLRAQADGFTHTLVVKTAEAAKDPRLAQLALALSAPGLSVTQEQASGVLTAKTASGGGVFEAPAPVMWDSTKAPAGDGSATATTPQVRAMDTDQGPAEGAKTAPVKVAVSGGKLTLTPDQGLLTAADTTFPVYIDPVWGAFKASHWGMVSSGYPSQSYYDFNGKSTEGVGRCEVAKDGNCVVNQTKRLFYQVKLPSLKGRYVESVEFTAYETGAYDCKNPTSIQLWRTLQLKSYATWNNTVGSWNDGGAWGEQLTSRDVAYCSSAPVEFGGSTLREHVQSALNKGYGDITFGLKAYSESTMDWWKRFADDAYLKIQYNNPPSQPDTDTMFADPGTKCVNAPDAKTVNDLSTVYAYLKDPDTEDKNKVQAQFTLHWANKADGSDWGPKWTSALTPAKTSGSRFSIKLPSTIPQKTKIGWGVRAWDGEQWGPWSYDGAQTGCYFYYDTSVPAKPTITSTDYPNDEAWHGAVGEPGQFQISDSAGVADRYEVSLNSGPIQTIATTGGAPRNAVLTPTRSGPNIVTVQAFAPSGQDGASVSYEFRANAGAEAVARFGMDEDAGAAAVTATSPGTAAWLRGNAVLDAEGKNGTALSLDGVYGFAEAGLPQVDSTKSFTVSAWVKPTQTKAGDVLAQLATFQSGFILGMQVDGKPVFKSAATDTGDGGGTWHVAAAGSPLSIGQWAHLTGVYDQSAGQMRLYVNGELAGTASNAAPLASGGAFQIGRSLYNQGFLDYWPGSIDDVTVFSKALTGTQASQLATGTIPDDAGMQAHWKMDEPQGAPRVYSQVTPIKATLGSGASLGAAGQTGKALSLDGTANGYAATDRPLVNTQRSFAVAAWVKIDGSVSGSSFTAVSAEGSYKSAFYLKYVKDTGKWVFARPAQDSDDTGWYAATSKEPAQTDTWTHLVGVYDQSTRKLRIYVNGEAGNDSAVLPSAWNAKGGLQIGRAKWAGNQVDHWKGLIDDVRVYDRVLGPQEAEELLNQHPTLKARWILNQDGSGEPDGAPALALHNGAAIDPDAGFGWGTSPAGLMLGTTGNAFAETAAPVVDTSQSFTIAGWVRNMSRPQQPATVFSQAGTNTNAFDLRYVPSDDAQAVGGWQIVMHNTDTTSATPITATHPKFIEGDWVHLAVVYDALRDRVSLYVGGQLNETSDNVSQQDQALSFKAANGGLQIGRNKFGAADGTEFWPDDIDDVWAYQGALTQEQIGLLAKDHELNTKDGP</sequence>
<feature type="domain" description="LamG-like jellyroll fold" evidence="3">
    <location>
        <begin position="1215"/>
        <end position="1367"/>
    </location>
</feature>
<keyword evidence="5" id="KW-1185">Reference proteome</keyword>
<keyword evidence="1" id="KW-0732">Signal</keyword>
<organism evidence="4 5">
    <name type="scientific">Actinomadura verrucosospora</name>
    <dbReference type="NCBI Taxonomy" id="46165"/>
    <lineage>
        <taxon>Bacteria</taxon>
        <taxon>Bacillati</taxon>
        <taxon>Actinomycetota</taxon>
        <taxon>Actinomycetes</taxon>
        <taxon>Streptosporangiales</taxon>
        <taxon>Thermomonosporaceae</taxon>
        <taxon>Actinomadura</taxon>
    </lineage>
</organism>
<dbReference type="PANTHER" id="PTHR46943:SF1">
    <property type="entry name" value="PENTRAXIN-RELATED PROTEIN PTX3"/>
    <property type="match status" value="1"/>
</dbReference>
<dbReference type="Pfam" id="PF13385">
    <property type="entry name" value="Laminin_G_3"/>
    <property type="match status" value="3"/>
</dbReference>
<evidence type="ECO:0000256" key="2">
    <source>
        <dbReference type="ARBA" id="ARBA00023157"/>
    </source>
</evidence>
<proteinExistence type="predicted"/>
<evidence type="ECO:0000313" key="5">
    <source>
        <dbReference type="Proteomes" id="UP000501240"/>
    </source>
</evidence>
<dbReference type="PANTHER" id="PTHR46943">
    <property type="entry name" value="PENTRAXIN-RELATED PROTEIN PTX3"/>
    <property type="match status" value="1"/>
</dbReference>
<dbReference type="Gene3D" id="2.60.120.200">
    <property type="match status" value="3"/>
</dbReference>
<dbReference type="Proteomes" id="UP000501240">
    <property type="component" value="Chromosome"/>
</dbReference>
<dbReference type="InterPro" id="IPR013320">
    <property type="entry name" value="ConA-like_dom_sf"/>
</dbReference>